<organism evidence="4 5">
    <name type="scientific">Cryomorpha ignava</name>
    <dbReference type="NCBI Taxonomy" id="101383"/>
    <lineage>
        <taxon>Bacteria</taxon>
        <taxon>Pseudomonadati</taxon>
        <taxon>Bacteroidota</taxon>
        <taxon>Flavobacteriia</taxon>
        <taxon>Flavobacteriales</taxon>
        <taxon>Cryomorphaceae</taxon>
        <taxon>Cryomorpha</taxon>
    </lineage>
</organism>
<evidence type="ECO:0000313" key="5">
    <source>
        <dbReference type="Proteomes" id="UP000486602"/>
    </source>
</evidence>
<dbReference type="Pfam" id="PF18962">
    <property type="entry name" value="Por_Secre_tail"/>
    <property type="match status" value="1"/>
</dbReference>
<keyword evidence="1 2" id="KW-0732">Signal</keyword>
<name>A0A7K3WK39_9FLAO</name>
<reference evidence="4 5" key="1">
    <citation type="submission" date="2020-02" db="EMBL/GenBank/DDBJ databases">
        <title>Out from the shadows clarifying the taxonomy of the family Cryomorphaceae and related taxa by utilizing the GTDB taxonomic framework.</title>
        <authorList>
            <person name="Bowman J.P."/>
        </authorList>
    </citation>
    <scope>NUCLEOTIDE SEQUENCE [LARGE SCALE GENOMIC DNA]</scope>
    <source>
        <strain evidence="4 5">QSSC 1-22</strain>
    </source>
</reference>
<comment type="caution">
    <text evidence="4">The sequence shown here is derived from an EMBL/GenBank/DDBJ whole genome shotgun (WGS) entry which is preliminary data.</text>
</comment>
<keyword evidence="5" id="KW-1185">Reference proteome</keyword>
<protein>
    <submittedName>
        <fullName evidence="4">T9SS type A sorting domain-containing protein</fullName>
    </submittedName>
</protein>
<dbReference type="RefSeq" id="WP_163282715.1">
    <property type="nucleotide sequence ID" value="NZ_JAAGVY010000001.1"/>
</dbReference>
<feature type="chain" id="PRO_5029593359" evidence="2">
    <location>
        <begin position="22"/>
        <end position="300"/>
    </location>
</feature>
<feature type="signal peptide" evidence="2">
    <location>
        <begin position="1"/>
        <end position="21"/>
    </location>
</feature>
<proteinExistence type="predicted"/>
<dbReference type="PROSITE" id="PS51841">
    <property type="entry name" value="LTD"/>
    <property type="match status" value="1"/>
</dbReference>
<evidence type="ECO:0000259" key="3">
    <source>
        <dbReference type="PROSITE" id="PS51841"/>
    </source>
</evidence>
<evidence type="ECO:0000256" key="1">
    <source>
        <dbReference type="ARBA" id="ARBA00022729"/>
    </source>
</evidence>
<dbReference type="AlphaFoldDB" id="A0A7K3WK39"/>
<dbReference type="EMBL" id="JAAGVY010000001">
    <property type="protein sequence ID" value="NEN21996.1"/>
    <property type="molecule type" value="Genomic_DNA"/>
</dbReference>
<dbReference type="InterPro" id="IPR001322">
    <property type="entry name" value="Lamin_tail_dom"/>
</dbReference>
<sequence length="300" mass="32365">MKKLLLSISAMAVVVATSAQCTELFISEYVVGTGNNKAYELYNPTANDINLNGYELQRWSNGDTNPVNGGVTILAGIIPAYGTWVVANGQTEDIDLGGFISPKCDPELQALADQLDNPYPAPTFMNGNDALMLLNSGSLIDIFGKPGEDPGQAWTAPDGTYITDSQTMVRKPSITSGITQPPVTFMPLLQYDTLGVNNWSNLGIHACACDPTLSIADRNPLDVSVYPTLVGQEGFVTIKTSEVIRNVEVYDITGKIVKTSLSLSNKNSGMVNVSALSRGAYILNIYMENNVTYSTRFIKE</sequence>
<feature type="domain" description="LTD" evidence="3">
    <location>
        <begin position="17"/>
        <end position="182"/>
    </location>
</feature>
<accession>A0A7K3WK39</accession>
<dbReference type="Pfam" id="PF00932">
    <property type="entry name" value="LTD"/>
    <property type="match status" value="1"/>
</dbReference>
<dbReference type="InterPro" id="IPR026444">
    <property type="entry name" value="Secre_tail"/>
</dbReference>
<evidence type="ECO:0000256" key="2">
    <source>
        <dbReference type="SAM" id="SignalP"/>
    </source>
</evidence>
<dbReference type="NCBIfam" id="TIGR04183">
    <property type="entry name" value="Por_Secre_tail"/>
    <property type="match status" value="1"/>
</dbReference>
<gene>
    <name evidence="4" type="ORF">G3O08_00570</name>
</gene>
<evidence type="ECO:0000313" key="4">
    <source>
        <dbReference type="EMBL" id="NEN21996.1"/>
    </source>
</evidence>
<dbReference type="Proteomes" id="UP000486602">
    <property type="component" value="Unassembled WGS sequence"/>
</dbReference>